<dbReference type="Proteomes" id="UP000074914">
    <property type="component" value="Chromosome"/>
</dbReference>
<dbReference type="PANTHER" id="PTHR37550:SF3">
    <property type="entry name" value="ANTITOXIN VAPB1"/>
    <property type="match status" value="1"/>
</dbReference>
<dbReference type="NCBIfam" id="NF040493">
    <property type="entry name" value="TA_anti_VapB"/>
    <property type="match status" value="1"/>
</dbReference>
<evidence type="ECO:0000313" key="1">
    <source>
        <dbReference type="EMBL" id="AMP12467.1"/>
    </source>
</evidence>
<proteinExistence type="predicted"/>
<evidence type="ECO:0000313" key="2">
    <source>
        <dbReference type="Proteomes" id="UP000074914"/>
    </source>
</evidence>
<dbReference type="Gene3D" id="2.10.260.10">
    <property type="match status" value="1"/>
</dbReference>
<dbReference type="InterPro" id="IPR047976">
    <property type="entry name" value="Anti_VapB2-like"/>
</dbReference>
<keyword evidence="2" id="KW-1185">Reference proteome</keyword>
<organism evidence="1 2">
    <name type="scientific">Collimonas pratensis</name>
    <dbReference type="NCBI Taxonomy" id="279113"/>
    <lineage>
        <taxon>Bacteria</taxon>
        <taxon>Pseudomonadati</taxon>
        <taxon>Pseudomonadota</taxon>
        <taxon>Betaproteobacteria</taxon>
        <taxon>Burkholderiales</taxon>
        <taxon>Oxalobacteraceae</taxon>
        <taxon>Collimonas</taxon>
    </lineage>
</organism>
<dbReference type="SUPFAM" id="SSF89447">
    <property type="entry name" value="AbrB/MazE/MraZ-like"/>
    <property type="match status" value="1"/>
</dbReference>
<name>A0ABM5Z0A2_9BURK</name>
<dbReference type="InterPro" id="IPR051734">
    <property type="entry name" value="VapB_TA_antitoxins"/>
</dbReference>
<reference evidence="1 2" key="1">
    <citation type="submission" date="2015-11" db="EMBL/GenBank/DDBJ databases">
        <title>Exploring the genomic traits of fungus-feeding bacterial genus Collimonas.</title>
        <authorList>
            <person name="Song C."/>
            <person name="Schmidt R."/>
            <person name="de Jager V."/>
            <person name="Krzyzanowska D."/>
            <person name="Jongedijk E."/>
            <person name="Cankar K."/>
            <person name="Beekwilder J."/>
            <person name="van Veen A."/>
            <person name="de Boer W."/>
            <person name="van Veen J.A."/>
            <person name="Garbeva P."/>
        </authorList>
    </citation>
    <scope>NUCLEOTIDE SEQUENCE [LARGE SCALE GENOMIC DNA]</scope>
    <source>
        <strain evidence="1 2">Ter291</strain>
    </source>
</reference>
<protein>
    <submittedName>
        <fullName evidence="1">Antidote-toxin recognition MazE family protein</fullName>
    </submittedName>
</protein>
<dbReference type="PANTHER" id="PTHR37550">
    <property type="entry name" value="ANTITOXIN VAPB1"/>
    <property type="match status" value="1"/>
</dbReference>
<dbReference type="InterPro" id="IPR037914">
    <property type="entry name" value="SpoVT-AbrB_sf"/>
</dbReference>
<dbReference type="EMBL" id="CP013236">
    <property type="protein sequence ID" value="AMP12467.1"/>
    <property type="molecule type" value="Genomic_DNA"/>
</dbReference>
<accession>A0ABM5Z0A2</accession>
<gene>
    <name evidence="1" type="ORF">CPter291_0171</name>
</gene>
<sequence length="90" mass="10318">MYSSYFPLALFDMHTTKVFKNGNSQAIRIPADLAYERTDIEFQIERIGDELRIRPAGRPLTSVLQKFASFSAGFMAEGRGEQEQDEREIL</sequence>